<dbReference type="AlphaFoldDB" id="A0A1G9A944"/>
<sequence>MTMKKIATILTLFMLTFLIPTAVFASNGTLGAGEWDYLGSDSVYANGDYNYTDTFYSGGGNLKVCVSNFDSNSGNDSVRINLYNYNPNHHFLVAAHDEQIGSDGVACKTFTDLSFWVDGSNNKAEFKFVIEGTYSSWNPEWVTVKVWD</sequence>
<gene>
    <name evidence="2" type="ORF">SAMN05216243_2450</name>
</gene>
<organism evidence="2 3">
    <name type="scientific">Sediminibacillus albus</name>
    <dbReference type="NCBI Taxonomy" id="407036"/>
    <lineage>
        <taxon>Bacteria</taxon>
        <taxon>Bacillati</taxon>
        <taxon>Bacillota</taxon>
        <taxon>Bacilli</taxon>
        <taxon>Bacillales</taxon>
        <taxon>Bacillaceae</taxon>
        <taxon>Sediminibacillus</taxon>
    </lineage>
</organism>
<reference evidence="2 3" key="1">
    <citation type="submission" date="2016-10" db="EMBL/GenBank/DDBJ databases">
        <authorList>
            <person name="de Groot N.N."/>
        </authorList>
    </citation>
    <scope>NUCLEOTIDE SEQUENCE [LARGE SCALE GENOMIC DNA]</scope>
    <source>
        <strain evidence="2 3">CGMCC 1.6502</strain>
    </source>
</reference>
<protein>
    <submittedName>
        <fullName evidence="2">Uncharacterized protein</fullName>
    </submittedName>
</protein>
<evidence type="ECO:0000256" key="1">
    <source>
        <dbReference type="SAM" id="SignalP"/>
    </source>
</evidence>
<proteinExistence type="predicted"/>
<name>A0A1G9A944_9BACI</name>
<accession>A0A1G9A944</accession>
<evidence type="ECO:0000313" key="2">
    <source>
        <dbReference type="EMBL" id="SDK23135.1"/>
    </source>
</evidence>
<dbReference type="Proteomes" id="UP000198694">
    <property type="component" value="Unassembled WGS sequence"/>
</dbReference>
<evidence type="ECO:0000313" key="3">
    <source>
        <dbReference type="Proteomes" id="UP000198694"/>
    </source>
</evidence>
<dbReference type="EMBL" id="FNFL01000003">
    <property type="protein sequence ID" value="SDK23135.1"/>
    <property type="molecule type" value="Genomic_DNA"/>
</dbReference>
<keyword evidence="1" id="KW-0732">Signal</keyword>
<feature type="signal peptide" evidence="1">
    <location>
        <begin position="1"/>
        <end position="25"/>
    </location>
</feature>
<keyword evidence="3" id="KW-1185">Reference proteome</keyword>
<feature type="chain" id="PRO_5011684161" evidence="1">
    <location>
        <begin position="26"/>
        <end position="148"/>
    </location>
</feature>